<dbReference type="PANTHER" id="PTHR31203">
    <property type="entry name" value="BETA-KERATIN-RELATED PROTEIN-RELATED"/>
    <property type="match status" value="1"/>
</dbReference>
<dbReference type="InterPro" id="IPR003461">
    <property type="entry name" value="Keratin"/>
</dbReference>
<dbReference type="OrthoDB" id="9387055at2759"/>
<evidence type="ECO:0000313" key="5">
    <source>
        <dbReference type="Proteomes" id="UP000562322"/>
    </source>
</evidence>
<evidence type="ECO:0000313" key="4">
    <source>
        <dbReference type="EMBL" id="NXL96077.1"/>
    </source>
</evidence>
<evidence type="ECO:0000256" key="3">
    <source>
        <dbReference type="RuleBase" id="RU364002"/>
    </source>
</evidence>
<dbReference type="GO" id="GO:0005882">
    <property type="term" value="C:intermediate filament"/>
    <property type="evidence" value="ECO:0007669"/>
    <property type="project" value="UniProtKB-KW"/>
</dbReference>
<gene>
    <name evidence="4" type="primary">Krf2_0</name>
    <name evidence="4" type="ORF">ALELAT_R07262</name>
</gene>
<feature type="non-terminal residue" evidence="4">
    <location>
        <position position="69"/>
    </location>
</feature>
<evidence type="ECO:0000256" key="1">
    <source>
        <dbReference type="ARBA" id="ARBA00008702"/>
    </source>
</evidence>
<keyword evidence="2 3" id="KW-0416">Keratin</keyword>
<dbReference type="Pfam" id="PF02422">
    <property type="entry name" value="Keratin"/>
    <property type="match status" value="1"/>
</dbReference>
<feature type="non-terminal residue" evidence="4">
    <location>
        <position position="1"/>
    </location>
</feature>
<comment type="caution">
    <text evidence="4">The sequence shown here is derived from an EMBL/GenBank/DDBJ whole genome shotgun (WGS) entry which is preliminary data.</text>
</comment>
<dbReference type="GO" id="GO:0005200">
    <property type="term" value="F:structural constituent of cytoskeleton"/>
    <property type="evidence" value="ECO:0007669"/>
    <property type="project" value="InterPro"/>
</dbReference>
<dbReference type="Proteomes" id="UP000562322">
    <property type="component" value="Unassembled WGS sequence"/>
</dbReference>
<accession>A0A7L0WYQ1</accession>
<evidence type="ECO:0000256" key="2">
    <source>
        <dbReference type="ARBA" id="ARBA00022744"/>
    </source>
</evidence>
<comment type="subunit">
    <text evidence="3">The avian keratins (F-ker, S-ker, C-ker and B-ker) are a complex mixture of very similar polypeptides.</text>
</comment>
<sequence>TIVIQPSPMVVTLPEPILSSFLQNTAVGYSNSAAVAGSILICQGVPITSRVLELSCISSCYYGSRCPPC</sequence>
<comment type="similarity">
    <text evidence="1 3">Belongs to the avian keratin family.</text>
</comment>
<dbReference type="PANTHER" id="PTHR31203:SF1">
    <property type="entry name" value="BETA-KERATIN-RELATED PROTEIN-RELATED"/>
    <property type="match status" value="1"/>
</dbReference>
<dbReference type="EMBL" id="VXAV01017200">
    <property type="protein sequence ID" value="NXL96077.1"/>
    <property type="molecule type" value="Genomic_DNA"/>
</dbReference>
<protein>
    <recommendedName>
        <fullName evidence="3">Keratin</fullName>
    </recommendedName>
</protein>
<dbReference type="AlphaFoldDB" id="A0A7L0WYQ1"/>
<reference evidence="4 5" key="1">
    <citation type="submission" date="2019-09" db="EMBL/GenBank/DDBJ databases">
        <title>Bird 10,000 Genomes (B10K) Project - Family phase.</title>
        <authorList>
            <person name="Zhang G."/>
        </authorList>
    </citation>
    <scope>NUCLEOTIDE SEQUENCE [LARGE SCALE GENOMIC DNA]</scope>
    <source>
        <strain evidence="4">B10K-DU-001-39</strain>
        <tissue evidence="4">Muscle</tissue>
    </source>
</reference>
<name>A0A7L0WYQ1_ALELA</name>
<keyword evidence="5" id="KW-1185">Reference proteome</keyword>
<organism evidence="4 5">
    <name type="scientific">Alectura lathami</name>
    <name type="common">Australian brush turkey</name>
    <dbReference type="NCBI Taxonomy" id="81907"/>
    <lineage>
        <taxon>Eukaryota</taxon>
        <taxon>Metazoa</taxon>
        <taxon>Chordata</taxon>
        <taxon>Craniata</taxon>
        <taxon>Vertebrata</taxon>
        <taxon>Euteleostomi</taxon>
        <taxon>Archelosauria</taxon>
        <taxon>Archosauria</taxon>
        <taxon>Dinosauria</taxon>
        <taxon>Saurischia</taxon>
        <taxon>Theropoda</taxon>
        <taxon>Coelurosauria</taxon>
        <taxon>Aves</taxon>
        <taxon>Neognathae</taxon>
        <taxon>Galloanserae</taxon>
        <taxon>Galliformes</taxon>
        <taxon>Megapodiidae</taxon>
        <taxon>Alectura</taxon>
    </lineage>
</organism>
<proteinExistence type="inferred from homology"/>